<sequence>MYAKASLAVLLGLAAASTAQTTSSAGNSTAAKPSGPVITLVMPGADNLPGDQKMPLVGSIIAVEGSQTTLAVKCVPGTDETICGMPDDGMTVTKGPEKQAMNTLYPAWDEEDKDAEYKGVMVDYGWECSLGGNTTAECTYHATGSVTNSADATALSAFNADITEQGEATILKLNGTALRDAQFPVTITAGTEKEKAEASKTGSEAGKETGAEGAAVSVKVGGYGIAGAMAALFLL</sequence>
<feature type="chain" id="PRO_5042840854" evidence="2">
    <location>
        <begin position="20"/>
        <end position="235"/>
    </location>
</feature>
<feature type="signal peptide" evidence="2">
    <location>
        <begin position="1"/>
        <end position="19"/>
    </location>
</feature>
<organism evidence="3 4">
    <name type="scientific">Pseudopithomyces chartarum</name>
    <dbReference type="NCBI Taxonomy" id="1892770"/>
    <lineage>
        <taxon>Eukaryota</taxon>
        <taxon>Fungi</taxon>
        <taxon>Dikarya</taxon>
        <taxon>Ascomycota</taxon>
        <taxon>Pezizomycotina</taxon>
        <taxon>Dothideomycetes</taxon>
        <taxon>Pleosporomycetidae</taxon>
        <taxon>Pleosporales</taxon>
        <taxon>Massarineae</taxon>
        <taxon>Didymosphaeriaceae</taxon>
        <taxon>Pseudopithomyces</taxon>
    </lineage>
</organism>
<dbReference type="Proteomes" id="UP001280581">
    <property type="component" value="Unassembled WGS sequence"/>
</dbReference>
<accession>A0AAN6LVL2</accession>
<name>A0AAN6LVL2_9PLEO</name>
<comment type="caution">
    <text evidence="3">The sequence shown here is derived from an EMBL/GenBank/DDBJ whole genome shotgun (WGS) entry which is preliminary data.</text>
</comment>
<evidence type="ECO:0000256" key="2">
    <source>
        <dbReference type="SAM" id="SignalP"/>
    </source>
</evidence>
<reference evidence="3 4" key="1">
    <citation type="submission" date="2021-02" db="EMBL/GenBank/DDBJ databases">
        <title>Genome assembly of Pseudopithomyces chartarum.</title>
        <authorList>
            <person name="Jauregui R."/>
            <person name="Singh J."/>
            <person name="Voisey C."/>
        </authorList>
    </citation>
    <scope>NUCLEOTIDE SEQUENCE [LARGE SCALE GENOMIC DNA]</scope>
    <source>
        <strain evidence="3 4">AGR01</strain>
    </source>
</reference>
<proteinExistence type="predicted"/>
<dbReference type="PANTHER" id="PTHR40640">
    <property type="entry name" value="ANCHORED GLYCOPROTEIN, PUTATIVE (AFU_ORTHOLOGUE AFUA_8G04860)-RELATED"/>
    <property type="match status" value="1"/>
</dbReference>
<dbReference type="EMBL" id="WVTA01000007">
    <property type="protein sequence ID" value="KAK3208277.1"/>
    <property type="molecule type" value="Genomic_DNA"/>
</dbReference>
<dbReference type="AlphaFoldDB" id="A0AAN6LVL2"/>
<evidence type="ECO:0000313" key="4">
    <source>
        <dbReference type="Proteomes" id="UP001280581"/>
    </source>
</evidence>
<gene>
    <name evidence="3" type="ORF">GRF29_77g221150</name>
</gene>
<protein>
    <submittedName>
        <fullName evidence="3">Uncharacterized protein</fullName>
    </submittedName>
</protein>
<evidence type="ECO:0000313" key="3">
    <source>
        <dbReference type="EMBL" id="KAK3208277.1"/>
    </source>
</evidence>
<keyword evidence="2" id="KW-0732">Signal</keyword>
<feature type="region of interest" description="Disordered" evidence="1">
    <location>
        <begin position="189"/>
        <end position="211"/>
    </location>
</feature>
<evidence type="ECO:0000256" key="1">
    <source>
        <dbReference type="SAM" id="MobiDB-lite"/>
    </source>
</evidence>
<keyword evidence="4" id="KW-1185">Reference proteome</keyword>
<dbReference type="PANTHER" id="PTHR40640:SF1">
    <property type="entry name" value="ANCHORED GLYCOPROTEIN, PUTATIVE (AFU_ORTHOLOGUE AFUA_8G04860)-RELATED"/>
    <property type="match status" value="1"/>
</dbReference>